<reference evidence="2" key="1">
    <citation type="journal article" date="2020" name="Phytopathology">
        <title>Genome Sequence Resources of Colletotrichum truncatum, C. plurivorum, C. musicola, and C. sojae: Four Species Pathogenic to Soybean (Glycine max).</title>
        <authorList>
            <person name="Rogerio F."/>
            <person name="Boufleur T.R."/>
            <person name="Ciampi-Guillardi M."/>
            <person name="Sukno S.A."/>
            <person name="Thon M.R."/>
            <person name="Massola Junior N.S."/>
            <person name="Baroncelli R."/>
        </authorList>
    </citation>
    <scope>NUCLEOTIDE SEQUENCE</scope>
    <source>
        <strain evidence="2">LFN0074</strain>
    </source>
</reference>
<gene>
    <name evidence="2" type="ORF">CMUS01_12139</name>
</gene>
<dbReference type="Proteomes" id="UP000639643">
    <property type="component" value="Unassembled WGS sequence"/>
</dbReference>
<dbReference type="PANTHER" id="PTHR13379:SF0">
    <property type="entry name" value="UPF0415 PROTEIN C7ORF25"/>
    <property type="match status" value="1"/>
</dbReference>
<sequence length="490" mass="54901">MSEPSSLDVDVLKNTEELVGRAAAQCRELEALRIAIEKESAKINNQWHAHIPGFSTFLQLNIHQNVRAEALLQRIKAGTEPEGEGIFHRDYRLIEGEVASFENNWAAIKKCHSITGFRHALPIPHTQPGGKGQSSVFVTAIVDNGHEWCAQQLLAAARRIHGGYQHRIRIMLPNIQSGQKRKRDIDRLLRGVQSLGDSDISLVMECAQETRQPPPALDVAIKNLLDLGKAAAATPLTPVLNVDTSILVALTTDICHKRADQQKWRPKVLDDVADEAEHGPRLTKCLRPLLGGRTLVCTRQAADTCVRMVYDAATDAEIARLEILLGQETLRGKEDDKMAFIERVLDQDHWPAGVQDDPKTESRRKRLVAELQKLSCHPVPEDLQLPIRIAEDFRREHVRGEVLKGNLPKVALEVEPTLNDTNCSSFIYGWRTGNTTITCNRHVFRKMGSLVNKLRWSRDAEMAPIIALDWSRGLAKLPFPGEVLVEWTDD</sequence>
<name>A0A8H6JQN3_9PEZI</name>
<dbReference type="EMBL" id="WIGM01000659">
    <property type="protein sequence ID" value="KAF6817213.1"/>
    <property type="molecule type" value="Genomic_DNA"/>
</dbReference>
<evidence type="ECO:0000256" key="1">
    <source>
        <dbReference type="SAM" id="Coils"/>
    </source>
</evidence>
<keyword evidence="3" id="KW-1185">Reference proteome</keyword>
<keyword evidence="1" id="KW-0175">Coiled coil</keyword>
<evidence type="ECO:0000313" key="3">
    <source>
        <dbReference type="Proteomes" id="UP000639643"/>
    </source>
</evidence>
<dbReference type="AlphaFoldDB" id="A0A8H6JQN3"/>
<dbReference type="PANTHER" id="PTHR13379">
    <property type="entry name" value="UNCHARACTERIZED DUF1308"/>
    <property type="match status" value="1"/>
</dbReference>
<feature type="coiled-coil region" evidence="1">
    <location>
        <begin position="12"/>
        <end position="46"/>
    </location>
</feature>
<feature type="non-terminal residue" evidence="2">
    <location>
        <position position="1"/>
    </location>
</feature>
<proteinExistence type="predicted"/>
<evidence type="ECO:0000313" key="2">
    <source>
        <dbReference type="EMBL" id="KAF6817213.1"/>
    </source>
</evidence>
<comment type="caution">
    <text evidence="2">The sequence shown here is derived from an EMBL/GenBank/DDBJ whole genome shotgun (WGS) entry which is preliminary data.</text>
</comment>
<dbReference type="OrthoDB" id="441890at2759"/>
<evidence type="ECO:0008006" key="4">
    <source>
        <dbReference type="Google" id="ProtNLM"/>
    </source>
</evidence>
<accession>A0A8H6JQN3</accession>
<protein>
    <recommendedName>
        <fullName evidence="4">DUF1308 domain-containing protein</fullName>
    </recommendedName>
</protein>
<organism evidence="2 3">
    <name type="scientific">Colletotrichum musicola</name>
    <dbReference type="NCBI Taxonomy" id="2175873"/>
    <lineage>
        <taxon>Eukaryota</taxon>
        <taxon>Fungi</taxon>
        <taxon>Dikarya</taxon>
        <taxon>Ascomycota</taxon>
        <taxon>Pezizomycotina</taxon>
        <taxon>Sordariomycetes</taxon>
        <taxon>Hypocreomycetidae</taxon>
        <taxon>Glomerellales</taxon>
        <taxon>Glomerellaceae</taxon>
        <taxon>Colletotrichum</taxon>
        <taxon>Colletotrichum orchidearum species complex</taxon>
    </lineage>
</organism>